<comment type="caution">
    <text evidence="5">The sequence shown here is derived from an EMBL/GenBank/DDBJ whole genome shotgun (WGS) entry which is preliminary data.</text>
</comment>
<keyword evidence="2" id="KW-0175">Coiled coil</keyword>
<dbReference type="PANTHER" id="PTHR33820">
    <property type="entry name" value="COILED-COIL DOMAIN-CONTAINING PROTEIN 17"/>
    <property type="match status" value="1"/>
</dbReference>
<sequence>MPIQQYFKCDQCGMKFPTDEALFKHKTRFCIGVKDSGIGRKFIYSDDEGTDITTNKNYTIQSAGTSVLQHKSSVEKKREEIDEWKRQRAILQRVEDMENRILHDRLKTQKIANYIKQQDNIYNEIFHEYERLRVKEQDLLRHLYILQTKQSSINDFNTKGKQTNDSIDNPIYQFEELQRRNHRLERERRIIQKKLEELIATNNQSSIMSNYDPYKFLREMKEQQQLNEKALEFLRGRFAASKGSASNINEVPFLPYINTGSTRSRPTDSDYIRNFRQGYLYSGGHDARVLSRYGELEHKLRSDEGNPWLKGQPEPLRQARYQSTDHLSTESKEFQIANEENSRLKNELHDMYRKFSALDKRTRQLELTMGSNSTTNINNNQRPYQSQMDVYSKSYSLPYENKTDQKYQPKSAFYSQSELPVRDNHNDQRRIYHQTSLPYSDKRLTPRQSPAINLLDSNMYRLHDTLAPQSYDPTGGFIIFFDFIINMPSTVQQCRLVTSLHHPKSGLGEPSLLEPVKCNQFVDERTGENMRIALIATKQPVLRCPPHQALTVIIEVQTSTDKQAPREQLQTSALAKLALFDDKNRLASGRWKVPLKLPSFNISESLAVISLRPSYENAELYYRLVNSQDGDEQANTPLTPNLRNLYTYPLQVSLLTII</sequence>
<dbReference type="EMBL" id="CAJNOM010000022">
    <property type="protein sequence ID" value="CAF0827486.1"/>
    <property type="molecule type" value="Genomic_DNA"/>
</dbReference>
<dbReference type="Proteomes" id="UP000663877">
    <property type="component" value="Unassembled WGS sequence"/>
</dbReference>
<dbReference type="PROSITE" id="PS50157">
    <property type="entry name" value="ZINC_FINGER_C2H2_2"/>
    <property type="match status" value="1"/>
</dbReference>
<dbReference type="EMBL" id="CAJNOM010000218">
    <property type="protein sequence ID" value="CAF1244147.1"/>
    <property type="molecule type" value="Genomic_DNA"/>
</dbReference>
<evidence type="ECO:0000256" key="1">
    <source>
        <dbReference type="PROSITE-ProRule" id="PRU00042"/>
    </source>
</evidence>
<dbReference type="AlphaFoldDB" id="A0A813UDA4"/>
<feature type="coiled-coil region" evidence="2">
    <location>
        <begin position="327"/>
        <end position="354"/>
    </location>
</feature>
<keyword evidence="1" id="KW-0862">Zinc</keyword>
<dbReference type="InterPro" id="IPR013087">
    <property type="entry name" value="Znf_C2H2_type"/>
</dbReference>
<evidence type="ECO:0000313" key="6">
    <source>
        <dbReference type="EMBL" id="CAF1244147.1"/>
    </source>
</evidence>
<dbReference type="InterPro" id="IPR038800">
    <property type="entry name" value="CCDC17"/>
</dbReference>
<feature type="domain" description="C2H2-type" evidence="3">
    <location>
        <begin position="7"/>
        <end position="35"/>
    </location>
</feature>
<reference evidence="5" key="1">
    <citation type="submission" date="2021-02" db="EMBL/GenBank/DDBJ databases">
        <authorList>
            <person name="Nowell W R."/>
        </authorList>
    </citation>
    <scope>NUCLEOTIDE SEQUENCE</scope>
</reference>
<organism evidence="5 7">
    <name type="scientific">Adineta steineri</name>
    <dbReference type="NCBI Taxonomy" id="433720"/>
    <lineage>
        <taxon>Eukaryota</taxon>
        <taxon>Metazoa</taxon>
        <taxon>Spiralia</taxon>
        <taxon>Gnathifera</taxon>
        <taxon>Rotifera</taxon>
        <taxon>Eurotatoria</taxon>
        <taxon>Bdelloidea</taxon>
        <taxon>Adinetida</taxon>
        <taxon>Adinetidae</taxon>
        <taxon>Adineta</taxon>
    </lineage>
</organism>
<evidence type="ECO:0000313" key="7">
    <source>
        <dbReference type="Proteomes" id="UP000663832"/>
    </source>
</evidence>
<name>A0A813UDA4_9BILA</name>
<keyword evidence="7" id="KW-1185">Reference proteome</keyword>
<dbReference type="EMBL" id="CAJNOI010000011">
    <property type="protein sequence ID" value="CAF0787297.1"/>
    <property type="molecule type" value="Genomic_DNA"/>
</dbReference>
<feature type="coiled-coil region" evidence="2">
    <location>
        <begin position="174"/>
        <end position="201"/>
    </location>
</feature>
<keyword evidence="1" id="KW-0863">Zinc-finger</keyword>
<protein>
    <recommendedName>
        <fullName evidence="3">C2H2-type domain-containing protein</fullName>
    </recommendedName>
</protein>
<accession>A0A813UDA4</accession>
<evidence type="ECO:0000313" key="5">
    <source>
        <dbReference type="EMBL" id="CAF0827486.1"/>
    </source>
</evidence>
<feature type="coiled-coil region" evidence="2">
    <location>
        <begin position="67"/>
        <end position="94"/>
    </location>
</feature>
<evidence type="ECO:0000313" key="4">
    <source>
        <dbReference type="EMBL" id="CAF0787297.1"/>
    </source>
</evidence>
<gene>
    <name evidence="4" type="ORF">BJG266_LOCUS4472</name>
    <name evidence="6" type="ORF">QVE165_LOCUS28143</name>
    <name evidence="5" type="ORF">QVE165_LOCUS5601</name>
</gene>
<keyword evidence="1" id="KW-0479">Metal-binding</keyword>
<dbReference type="OrthoDB" id="289416at2759"/>
<evidence type="ECO:0000259" key="3">
    <source>
        <dbReference type="PROSITE" id="PS50157"/>
    </source>
</evidence>
<proteinExistence type="predicted"/>
<dbReference type="GO" id="GO:0008270">
    <property type="term" value="F:zinc ion binding"/>
    <property type="evidence" value="ECO:0007669"/>
    <property type="project" value="UniProtKB-KW"/>
</dbReference>
<dbReference type="Proteomes" id="UP000663832">
    <property type="component" value="Unassembled WGS sequence"/>
</dbReference>
<dbReference type="PANTHER" id="PTHR33820:SF2">
    <property type="entry name" value="COILED-COIL DOMAIN-CONTAINING PROTEIN 17"/>
    <property type="match status" value="1"/>
</dbReference>
<evidence type="ECO:0000256" key="2">
    <source>
        <dbReference type="SAM" id="Coils"/>
    </source>
</evidence>